<organism evidence="1 2">
    <name type="scientific">Nelumbo nucifera</name>
    <name type="common">Sacred lotus</name>
    <dbReference type="NCBI Taxonomy" id="4432"/>
    <lineage>
        <taxon>Eukaryota</taxon>
        <taxon>Viridiplantae</taxon>
        <taxon>Streptophyta</taxon>
        <taxon>Embryophyta</taxon>
        <taxon>Tracheophyta</taxon>
        <taxon>Spermatophyta</taxon>
        <taxon>Magnoliopsida</taxon>
        <taxon>Proteales</taxon>
        <taxon>Nelumbonaceae</taxon>
        <taxon>Nelumbo</taxon>
    </lineage>
</organism>
<comment type="caution">
    <text evidence="1">The sequence shown here is derived from an EMBL/GenBank/DDBJ whole genome shotgun (WGS) entry which is preliminary data.</text>
</comment>
<reference evidence="1 2" key="1">
    <citation type="journal article" date="2020" name="Mol. Biol. Evol.">
        <title>Distinct Expression and Methylation Patterns for Genes with Different Fates following a Single Whole-Genome Duplication in Flowering Plants.</title>
        <authorList>
            <person name="Shi T."/>
            <person name="Rahmani R.S."/>
            <person name="Gugger P.F."/>
            <person name="Wang M."/>
            <person name="Li H."/>
            <person name="Zhang Y."/>
            <person name="Li Z."/>
            <person name="Wang Q."/>
            <person name="Van de Peer Y."/>
            <person name="Marchal K."/>
            <person name="Chen J."/>
        </authorList>
    </citation>
    <scope>NUCLEOTIDE SEQUENCE [LARGE SCALE GENOMIC DNA]</scope>
    <source>
        <tissue evidence="1">Leaf</tissue>
    </source>
</reference>
<keyword evidence="2" id="KW-1185">Reference proteome</keyword>
<sequence>MGLTLQQGTNLVLRCEVFLELIWPPSTCLDDSSSGGIGASSARGKELSSCLFSNLGDGRYLDR</sequence>
<protein>
    <submittedName>
        <fullName evidence="1">Uncharacterized protein</fullName>
    </submittedName>
</protein>
<gene>
    <name evidence="1" type="ORF">HUJ06_010024</name>
</gene>
<proteinExistence type="predicted"/>
<dbReference type="Proteomes" id="UP000607653">
    <property type="component" value="Unassembled WGS sequence"/>
</dbReference>
<dbReference type="EMBL" id="DUZY01000003">
    <property type="protein sequence ID" value="DAD31173.1"/>
    <property type="molecule type" value="Genomic_DNA"/>
</dbReference>
<dbReference type="AlphaFoldDB" id="A0A822YG91"/>
<evidence type="ECO:0000313" key="1">
    <source>
        <dbReference type="EMBL" id="DAD31173.1"/>
    </source>
</evidence>
<accession>A0A822YG91</accession>
<evidence type="ECO:0000313" key="2">
    <source>
        <dbReference type="Proteomes" id="UP000607653"/>
    </source>
</evidence>
<name>A0A822YG91_NELNU</name>